<dbReference type="InterPro" id="IPR006600">
    <property type="entry name" value="HTH_CenpB_DNA-bd_dom"/>
</dbReference>
<dbReference type="GO" id="GO:0003677">
    <property type="term" value="F:DNA binding"/>
    <property type="evidence" value="ECO:0007669"/>
    <property type="project" value="UniProtKB-KW"/>
</dbReference>
<evidence type="ECO:0000313" key="4">
    <source>
        <dbReference type="Proteomes" id="UP000092462"/>
    </source>
</evidence>
<protein>
    <submittedName>
        <fullName evidence="3">Uncharacterized protein</fullName>
    </submittedName>
</protein>
<comment type="subcellular location">
    <subcellularLocation>
        <location evidence="1">Nucleus</location>
    </subcellularLocation>
</comment>
<dbReference type="VEuPathDB" id="VectorBase:PPAI003882"/>
<dbReference type="PROSITE" id="PS51253">
    <property type="entry name" value="HTH_CENPB"/>
    <property type="match status" value="1"/>
</dbReference>
<dbReference type="EnsemblMetazoa" id="PPAI003882-RA">
    <property type="protein sequence ID" value="PPAI003882-PA"/>
    <property type="gene ID" value="PPAI003882"/>
</dbReference>
<dbReference type="AlphaFoldDB" id="A0A1B0D8K9"/>
<dbReference type="VEuPathDB" id="VectorBase:PPAPM1_002169"/>
<dbReference type="EMBL" id="AJVK01027506">
    <property type="status" value="NOT_ANNOTATED_CDS"/>
    <property type="molecule type" value="Genomic_DNA"/>
</dbReference>
<name>A0A1B0D8K9_PHLPP</name>
<organism evidence="3 4">
    <name type="scientific">Phlebotomus papatasi</name>
    <name type="common">Sandfly</name>
    <dbReference type="NCBI Taxonomy" id="29031"/>
    <lineage>
        <taxon>Eukaryota</taxon>
        <taxon>Metazoa</taxon>
        <taxon>Ecdysozoa</taxon>
        <taxon>Arthropoda</taxon>
        <taxon>Hexapoda</taxon>
        <taxon>Insecta</taxon>
        <taxon>Pterygota</taxon>
        <taxon>Neoptera</taxon>
        <taxon>Endopterygota</taxon>
        <taxon>Diptera</taxon>
        <taxon>Nematocera</taxon>
        <taxon>Psychodoidea</taxon>
        <taxon>Psychodidae</taxon>
        <taxon>Phlebotomus</taxon>
        <taxon>Phlebotomus</taxon>
    </lineage>
</organism>
<dbReference type="SUPFAM" id="SSF46689">
    <property type="entry name" value="Homeodomain-like"/>
    <property type="match status" value="1"/>
</dbReference>
<evidence type="ECO:0000313" key="3">
    <source>
        <dbReference type="EnsemblMetazoa" id="PPAI003882-PA"/>
    </source>
</evidence>
<keyword evidence="2" id="KW-0238">DNA-binding</keyword>
<dbReference type="Proteomes" id="UP000092462">
    <property type="component" value="Unassembled WGS sequence"/>
</dbReference>
<proteinExistence type="predicted"/>
<dbReference type="InterPro" id="IPR009057">
    <property type="entry name" value="Homeodomain-like_sf"/>
</dbReference>
<reference evidence="3" key="1">
    <citation type="submission" date="2022-08" db="UniProtKB">
        <authorList>
            <consortium name="EnsemblMetazoa"/>
        </authorList>
    </citation>
    <scope>IDENTIFICATION</scope>
    <source>
        <strain evidence="3">Israel</strain>
    </source>
</reference>
<keyword evidence="4" id="KW-1185">Reference proteome</keyword>
<evidence type="ECO:0000256" key="1">
    <source>
        <dbReference type="ARBA" id="ARBA00004123"/>
    </source>
</evidence>
<dbReference type="GO" id="GO:0005634">
    <property type="term" value="C:nucleus"/>
    <property type="evidence" value="ECO:0007669"/>
    <property type="project" value="UniProtKB-SubCell"/>
</dbReference>
<dbReference type="Pfam" id="PF03221">
    <property type="entry name" value="HTH_Tnp_Tc5"/>
    <property type="match status" value="1"/>
</dbReference>
<evidence type="ECO:0000256" key="2">
    <source>
        <dbReference type="ARBA" id="ARBA00023125"/>
    </source>
</evidence>
<accession>A0A1B0D8K9</accession>
<sequence length="165" mass="19085">MVYRSAAKSQGINRETLRLYWKVRGGELENTKLLKTVKPGRSSVFNEAQEAALEKYLLDCSDSYFGLTINNVRKLAFDFAHQLKISTPSSWDRKKIAGIDWFYNFRKRHPNLSLRKPEATSLQRAMGFNKTNVNKFFTQLRSLYARHFAFKANKSFSGSSTLFLL</sequence>